<evidence type="ECO:0000313" key="3">
    <source>
        <dbReference type="Proteomes" id="UP000019146"/>
    </source>
</evidence>
<reference evidence="2 3" key="1">
    <citation type="journal article" date="2014" name="Genome Announc.">
        <title>Draft Genome Sequence of the Haloacid-Degrading Burkholderia caribensis Strain MBA4.</title>
        <authorList>
            <person name="Pan Y."/>
            <person name="Kong K.F."/>
            <person name="Tsang J.S."/>
        </authorList>
    </citation>
    <scope>NUCLEOTIDE SEQUENCE [LARGE SCALE GENOMIC DNA]</scope>
    <source>
        <strain evidence="2 3">MBA4</strain>
    </source>
</reference>
<organism evidence="2 3">
    <name type="scientific">Paraburkholderia caribensis MBA4</name>
    <dbReference type="NCBI Taxonomy" id="1323664"/>
    <lineage>
        <taxon>Bacteria</taxon>
        <taxon>Pseudomonadati</taxon>
        <taxon>Pseudomonadota</taxon>
        <taxon>Betaproteobacteria</taxon>
        <taxon>Burkholderiales</taxon>
        <taxon>Burkholderiaceae</taxon>
        <taxon>Paraburkholderia</taxon>
    </lineage>
</organism>
<name>A0A0P0RJ24_9BURK</name>
<dbReference type="KEGG" id="bcai:K788_00002675"/>
<accession>A0A0P0RJ24</accession>
<feature type="domain" description="VOC" evidence="1">
    <location>
        <begin position="7"/>
        <end position="138"/>
    </location>
</feature>
<dbReference type="SUPFAM" id="SSF54593">
    <property type="entry name" value="Glyoxalase/Bleomycin resistance protein/Dihydroxybiphenyl dioxygenase"/>
    <property type="match status" value="1"/>
</dbReference>
<protein>
    <submittedName>
        <fullName evidence="2">Lactoylglutathione lyase</fullName>
    </submittedName>
</protein>
<proteinExistence type="predicted"/>
<dbReference type="Pfam" id="PF00903">
    <property type="entry name" value="Glyoxalase"/>
    <property type="match status" value="1"/>
</dbReference>
<evidence type="ECO:0000259" key="1">
    <source>
        <dbReference type="PROSITE" id="PS51819"/>
    </source>
</evidence>
<dbReference type="EMBL" id="CP012747">
    <property type="protein sequence ID" value="ALL68443.1"/>
    <property type="molecule type" value="Genomic_DNA"/>
</dbReference>
<dbReference type="InterPro" id="IPR029068">
    <property type="entry name" value="Glyas_Bleomycin-R_OHBP_Dase"/>
</dbReference>
<dbReference type="InterPro" id="IPR004360">
    <property type="entry name" value="Glyas_Fos-R_dOase_dom"/>
</dbReference>
<dbReference type="Gene3D" id="3.10.180.10">
    <property type="entry name" value="2,3-Dihydroxybiphenyl 1,2-Dioxygenase, domain 1"/>
    <property type="match status" value="1"/>
</dbReference>
<gene>
    <name evidence="2" type="ORF">K788_00002675</name>
</gene>
<dbReference type="Proteomes" id="UP000019146">
    <property type="component" value="Chromosome 2"/>
</dbReference>
<dbReference type="AlphaFoldDB" id="A0A0P0RJ24"/>
<dbReference type="PROSITE" id="PS51819">
    <property type="entry name" value="VOC"/>
    <property type="match status" value="1"/>
</dbReference>
<dbReference type="InterPro" id="IPR037523">
    <property type="entry name" value="VOC_core"/>
</dbReference>
<dbReference type="GO" id="GO:0016829">
    <property type="term" value="F:lyase activity"/>
    <property type="evidence" value="ECO:0007669"/>
    <property type="project" value="UniProtKB-KW"/>
</dbReference>
<evidence type="ECO:0000313" key="2">
    <source>
        <dbReference type="EMBL" id="ALL68443.1"/>
    </source>
</evidence>
<sequence>MGVAMLALEVVLVPVSDVDRALKFYLETVGFGLDVDYHPTDDFRVVQLTPPGSACSIQLTLSESPGRLKNAYLVTDNLAATCAHLSERGVKVDSVRYKDNLDSWSGGWSPGLDPYRRDYASFAEFCDPDGNVWILQERGYRA</sequence>
<keyword evidence="2" id="KW-0456">Lyase</keyword>